<dbReference type="GO" id="GO:0006085">
    <property type="term" value="P:acetyl-CoA biosynthetic process"/>
    <property type="evidence" value="ECO:0007669"/>
    <property type="project" value="UniProtKB-UniRule"/>
</dbReference>
<feature type="site" description="Transition state stabilizer" evidence="9">
    <location>
        <position position="180"/>
    </location>
</feature>
<dbReference type="SUPFAM" id="SSF53067">
    <property type="entry name" value="Actin-like ATPase domain"/>
    <property type="match status" value="2"/>
</dbReference>
<dbReference type="InterPro" id="IPR000890">
    <property type="entry name" value="Aliphatic_acid_kin_short-chain"/>
</dbReference>
<keyword evidence="3 9" id="KW-0808">Transferase</keyword>
<comment type="catalytic activity">
    <reaction evidence="9">
        <text>acetate + ATP = acetyl phosphate + ADP</text>
        <dbReference type="Rhea" id="RHEA:11352"/>
        <dbReference type="ChEBI" id="CHEBI:22191"/>
        <dbReference type="ChEBI" id="CHEBI:30089"/>
        <dbReference type="ChEBI" id="CHEBI:30616"/>
        <dbReference type="ChEBI" id="CHEBI:456216"/>
        <dbReference type="EC" id="2.7.2.1"/>
    </reaction>
</comment>
<dbReference type="PIRSF" id="PIRSF000722">
    <property type="entry name" value="Acetate_prop_kin"/>
    <property type="match status" value="1"/>
</dbReference>
<evidence type="ECO:0000313" key="11">
    <source>
        <dbReference type="EMBL" id="PZQ76808.1"/>
    </source>
</evidence>
<dbReference type="PRINTS" id="PR00471">
    <property type="entry name" value="ACETATEKNASE"/>
</dbReference>
<evidence type="ECO:0000256" key="5">
    <source>
        <dbReference type="ARBA" id="ARBA00022741"/>
    </source>
</evidence>
<evidence type="ECO:0000256" key="9">
    <source>
        <dbReference type="HAMAP-Rule" id="MF_00020"/>
    </source>
</evidence>
<dbReference type="Proteomes" id="UP000249135">
    <property type="component" value="Unassembled WGS sequence"/>
</dbReference>
<keyword evidence="2 9" id="KW-0963">Cytoplasm</keyword>
<comment type="cofactor">
    <cofactor evidence="9">
        <name>Mg(2+)</name>
        <dbReference type="ChEBI" id="CHEBI:18420"/>
    </cofactor>
    <cofactor evidence="9">
        <name>Mn(2+)</name>
        <dbReference type="ChEBI" id="CHEBI:29035"/>
    </cofactor>
    <text evidence="9">Mg(2+). Can also accept Mn(2+).</text>
</comment>
<comment type="subcellular location">
    <subcellularLocation>
        <location evidence="9">Cytoplasm</location>
    </subcellularLocation>
</comment>
<keyword evidence="5 9" id="KW-0547">Nucleotide-binding</keyword>
<keyword evidence="7 9" id="KW-0067">ATP-binding</keyword>
<dbReference type="InterPro" id="IPR004372">
    <property type="entry name" value="Ac/propionate_kinase"/>
</dbReference>
<dbReference type="PANTHER" id="PTHR21060:SF21">
    <property type="entry name" value="ACETATE KINASE"/>
    <property type="match status" value="1"/>
</dbReference>
<dbReference type="PROSITE" id="PS01075">
    <property type="entry name" value="ACETATE_KINASE_1"/>
    <property type="match status" value="1"/>
</dbReference>
<sequence length="398" mass="42678">MGDSFILVLNCGSSSIKFALFEAGTAEPARRPAWNGKVQGIGSPAPDFGARDVAVAPVPLDAAHPYRAALDLIRRHTLRWLDGRPLAAVAHRVVHGGSKYFQPVRVDARVLADLKGFIPLAPLHQPFALEAIEILLAERPELPQVACFDTAFHHTLPRVEQMLPLSWSAWERGLRRYGFHGLSYAYVATALAERHGREQAERARTVVAHLGSGASLCALQGLESVATTMGFSALDGLMMGTRTGALDPGAVLYLMEIEKLSLAQVGHALYHDSGLLGISGLSSDPRILLAREGEDSEVGERCRAALELYVRRIVREIGAMAVVLGGLDRLVFTAGVGEHNAAIRARVCGALAWLGVEIDDAANQADAVRIGTANGRVDVGVEPTNEEWVAARCAWALG</sequence>
<dbReference type="EMBL" id="QFPP01000040">
    <property type="protein sequence ID" value="PZQ76808.1"/>
    <property type="molecule type" value="Genomic_DNA"/>
</dbReference>
<keyword evidence="6 9" id="KW-0418">Kinase</keyword>
<comment type="similarity">
    <text evidence="1 9 10">Belongs to the acetokinase family.</text>
</comment>
<gene>
    <name evidence="9" type="primary">ackA</name>
    <name evidence="11" type="ORF">DI563_05950</name>
</gene>
<dbReference type="InterPro" id="IPR043129">
    <property type="entry name" value="ATPase_NBD"/>
</dbReference>
<feature type="binding site" evidence="9">
    <location>
        <begin position="209"/>
        <end position="213"/>
    </location>
    <ligand>
        <name>ATP</name>
        <dbReference type="ChEBI" id="CHEBI:30616"/>
    </ligand>
</feature>
<feature type="active site" description="Proton donor/acceptor" evidence="9">
    <location>
        <position position="149"/>
    </location>
</feature>
<protein>
    <recommendedName>
        <fullName evidence="9">Acetate kinase</fullName>
        <ecNumber evidence="9">2.7.2.1</ecNumber>
    </recommendedName>
    <alternativeName>
        <fullName evidence="9">Acetokinase</fullName>
    </alternativeName>
</protein>
<dbReference type="GO" id="GO:0005524">
    <property type="term" value="F:ATP binding"/>
    <property type="evidence" value="ECO:0007669"/>
    <property type="project" value="UniProtKB-KW"/>
</dbReference>
<evidence type="ECO:0000256" key="6">
    <source>
        <dbReference type="ARBA" id="ARBA00022777"/>
    </source>
</evidence>
<dbReference type="InterPro" id="IPR023865">
    <property type="entry name" value="Aliphatic_acid_kinase_CS"/>
</dbReference>
<evidence type="ECO:0000256" key="1">
    <source>
        <dbReference type="ARBA" id="ARBA00008748"/>
    </source>
</evidence>
<dbReference type="NCBIfam" id="TIGR00016">
    <property type="entry name" value="ackA"/>
    <property type="match status" value="1"/>
</dbReference>
<feature type="binding site" evidence="9">
    <location>
        <position position="10"/>
    </location>
    <ligand>
        <name>Mg(2+)</name>
        <dbReference type="ChEBI" id="CHEBI:18420"/>
    </ligand>
</feature>
<dbReference type="Gene3D" id="3.30.420.40">
    <property type="match status" value="2"/>
</dbReference>
<name>A0A2W5QHY7_VARPD</name>
<feature type="binding site" evidence="9">
    <location>
        <begin position="335"/>
        <end position="339"/>
    </location>
    <ligand>
        <name>ATP</name>
        <dbReference type="ChEBI" id="CHEBI:30616"/>
    </ligand>
</feature>
<comment type="function">
    <text evidence="9">Catalyzes the formation of acetyl phosphate from acetate and ATP. Can also catalyze the reverse reaction.</text>
</comment>
<dbReference type="GO" id="GO:0000287">
    <property type="term" value="F:magnesium ion binding"/>
    <property type="evidence" value="ECO:0007669"/>
    <property type="project" value="UniProtKB-UniRule"/>
</dbReference>
<feature type="site" description="Transition state stabilizer" evidence="9">
    <location>
        <position position="242"/>
    </location>
</feature>
<feature type="binding site" evidence="9">
    <location>
        <position position="386"/>
    </location>
    <ligand>
        <name>Mg(2+)</name>
        <dbReference type="ChEBI" id="CHEBI:18420"/>
    </ligand>
</feature>
<evidence type="ECO:0000256" key="10">
    <source>
        <dbReference type="RuleBase" id="RU003835"/>
    </source>
</evidence>
<dbReference type="GO" id="GO:0006083">
    <property type="term" value="P:acetate metabolic process"/>
    <property type="evidence" value="ECO:0007669"/>
    <property type="project" value="TreeGrafter"/>
</dbReference>
<dbReference type="GO" id="GO:0008776">
    <property type="term" value="F:acetate kinase activity"/>
    <property type="evidence" value="ECO:0007669"/>
    <property type="project" value="UniProtKB-UniRule"/>
</dbReference>
<proteinExistence type="inferred from homology"/>
<keyword evidence="4 9" id="KW-0479">Metal-binding</keyword>
<evidence type="ECO:0000256" key="7">
    <source>
        <dbReference type="ARBA" id="ARBA00022840"/>
    </source>
</evidence>
<comment type="pathway">
    <text evidence="9">Metabolic intermediate biosynthesis; acetyl-CoA biosynthesis; acetyl-CoA from acetate: step 1/2.</text>
</comment>
<evidence type="ECO:0000256" key="2">
    <source>
        <dbReference type="ARBA" id="ARBA00022490"/>
    </source>
</evidence>
<comment type="caution">
    <text evidence="11">The sequence shown here is derived from an EMBL/GenBank/DDBJ whole genome shotgun (WGS) entry which is preliminary data.</text>
</comment>
<feature type="binding site" evidence="9">
    <location>
        <position position="92"/>
    </location>
    <ligand>
        <name>substrate</name>
    </ligand>
</feature>
<feature type="binding site" evidence="9">
    <location>
        <begin position="284"/>
        <end position="286"/>
    </location>
    <ligand>
        <name>ATP</name>
        <dbReference type="ChEBI" id="CHEBI:30616"/>
    </ligand>
</feature>
<reference evidence="11 12" key="1">
    <citation type="submission" date="2017-08" db="EMBL/GenBank/DDBJ databases">
        <title>Infants hospitalized years apart are colonized by the same room-sourced microbial strains.</title>
        <authorList>
            <person name="Brooks B."/>
            <person name="Olm M.R."/>
            <person name="Firek B.A."/>
            <person name="Baker R."/>
            <person name="Thomas B.C."/>
            <person name="Morowitz M.J."/>
            <person name="Banfield J.F."/>
        </authorList>
    </citation>
    <scope>NUCLEOTIDE SEQUENCE [LARGE SCALE GENOMIC DNA]</scope>
    <source>
        <strain evidence="11">S2_005_003_R2_41</strain>
    </source>
</reference>
<keyword evidence="8 9" id="KW-0460">Magnesium</keyword>
<organism evidence="11 12">
    <name type="scientific">Variovorax paradoxus</name>
    <dbReference type="NCBI Taxonomy" id="34073"/>
    <lineage>
        <taxon>Bacteria</taxon>
        <taxon>Pseudomonadati</taxon>
        <taxon>Pseudomonadota</taxon>
        <taxon>Betaproteobacteria</taxon>
        <taxon>Burkholderiales</taxon>
        <taxon>Comamonadaceae</taxon>
        <taxon>Variovorax</taxon>
    </lineage>
</organism>
<dbReference type="EC" id="2.7.2.1" evidence="9"/>
<dbReference type="AlphaFoldDB" id="A0A2W5QHY7"/>
<evidence type="ECO:0000256" key="8">
    <source>
        <dbReference type="ARBA" id="ARBA00022842"/>
    </source>
</evidence>
<accession>A0A2W5QHY7</accession>
<dbReference type="PANTHER" id="PTHR21060">
    <property type="entry name" value="ACETATE KINASE"/>
    <property type="match status" value="1"/>
</dbReference>
<dbReference type="UniPathway" id="UPA00340">
    <property type="reaction ID" value="UER00458"/>
</dbReference>
<dbReference type="Pfam" id="PF00871">
    <property type="entry name" value="Acetate_kinase"/>
    <property type="match status" value="1"/>
</dbReference>
<dbReference type="HAMAP" id="MF_00020">
    <property type="entry name" value="Acetate_kinase"/>
    <property type="match status" value="1"/>
</dbReference>
<evidence type="ECO:0000256" key="3">
    <source>
        <dbReference type="ARBA" id="ARBA00022679"/>
    </source>
</evidence>
<feature type="binding site" evidence="9">
    <location>
        <position position="17"/>
    </location>
    <ligand>
        <name>ATP</name>
        <dbReference type="ChEBI" id="CHEBI:30616"/>
    </ligand>
</feature>
<dbReference type="GO" id="GO:0005829">
    <property type="term" value="C:cytosol"/>
    <property type="evidence" value="ECO:0007669"/>
    <property type="project" value="TreeGrafter"/>
</dbReference>
<evidence type="ECO:0000256" key="4">
    <source>
        <dbReference type="ARBA" id="ARBA00022723"/>
    </source>
</evidence>
<evidence type="ECO:0000313" key="12">
    <source>
        <dbReference type="Proteomes" id="UP000249135"/>
    </source>
</evidence>
<comment type="subunit">
    <text evidence="9">Homodimer.</text>
</comment>